<dbReference type="GO" id="GO:0006629">
    <property type="term" value="P:lipid metabolic process"/>
    <property type="evidence" value="ECO:0007669"/>
    <property type="project" value="InterPro"/>
</dbReference>
<reference evidence="2" key="1">
    <citation type="journal article" date="2023" name="Plant J.">
        <title>The genome of the king protea, Protea cynaroides.</title>
        <authorList>
            <person name="Chang J."/>
            <person name="Duong T.A."/>
            <person name="Schoeman C."/>
            <person name="Ma X."/>
            <person name="Roodt D."/>
            <person name="Barker N."/>
            <person name="Li Z."/>
            <person name="Van de Peer Y."/>
            <person name="Mizrachi E."/>
        </authorList>
    </citation>
    <scope>NUCLEOTIDE SEQUENCE</scope>
    <source>
        <tissue evidence="2">Young leaves</tissue>
    </source>
</reference>
<dbReference type="OrthoDB" id="1077582at2759"/>
<dbReference type="AlphaFoldDB" id="A0A9Q0JVJ6"/>
<dbReference type="InterPro" id="IPR044851">
    <property type="entry name" value="Wax_synthase"/>
</dbReference>
<protein>
    <submittedName>
        <fullName evidence="2">Uncharacterized protein</fullName>
    </submittedName>
</protein>
<sequence length="203" mass="23335">MKVWISALVSLCYYYYIVSKIPKGMMRLVLQPFFSHGWVTNSKLLLYAFDQSPLSSDHPKPFLHFLAIACLPIKIKPNPSSKSASNPSVLLFSLMLRIYDYRPHLHQNFIMILYCGHVYLLLEIVPTVCSAPARALLGLEIEPQSNEPYFSTSLQEAVNCREIARQLYEPEKYSNHPKILNQVEEQDQPEKPSPDRTSPNSHR</sequence>
<keyword evidence="3" id="KW-1185">Reference proteome</keyword>
<dbReference type="EMBL" id="JAMYWD010000011">
    <property type="protein sequence ID" value="KAJ4954334.1"/>
    <property type="molecule type" value="Genomic_DNA"/>
</dbReference>
<evidence type="ECO:0000313" key="3">
    <source>
        <dbReference type="Proteomes" id="UP001141806"/>
    </source>
</evidence>
<dbReference type="PANTHER" id="PTHR31595:SF57">
    <property type="entry name" value="OS04G0481900 PROTEIN"/>
    <property type="match status" value="1"/>
</dbReference>
<name>A0A9Q0JVJ6_9MAGN</name>
<accession>A0A9Q0JVJ6</accession>
<feature type="region of interest" description="Disordered" evidence="1">
    <location>
        <begin position="171"/>
        <end position="203"/>
    </location>
</feature>
<dbReference type="GO" id="GO:0008374">
    <property type="term" value="F:O-acyltransferase activity"/>
    <property type="evidence" value="ECO:0007669"/>
    <property type="project" value="InterPro"/>
</dbReference>
<organism evidence="2 3">
    <name type="scientific">Protea cynaroides</name>
    <dbReference type="NCBI Taxonomy" id="273540"/>
    <lineage>
        <taxon>Eukaryota</taxon>
        <taxon>Viridiplantae</taxon>
        <taxon>Streptophyta</taxon>
        <taxon>Embryophyta</taxon>
        <taxon>Tracheophyta</taxon>
        <taxon>Spermatophyta</taxon>
        <taxon>Magnoliopsida</taxon>
        <taxon>Proteales</taxon>
        <taxon>Proteaceae</taxon>
        <taxon>Protea</taxon>
    </lineage>
</organism>
<proteinExistence type="predicted"/>
<comment type="caution">
    <text evidence="2">The sequence shown here is derived from an EMBL/GenBank/DDBJ whole genome shotgun (WGS) entry which is preliminary data.</text>
</comment>
<gene>
    <name evidence="2" type="ORF">NE237_011117</name>
</gene>
<dbReference type="Proteomes" id="UP001141806">
    <property type="component" value="Unassembled WGS sequence"/>
</dbReference>
<evidence type="ECO:0000256" key="1">
    <source>
        <dbReference type="SAM" id="MobiDB-lite"/>
    </source>
</evidence>
<evidence type="ECO:0000313" key="2">
    <source>
        <dbReference type="EMBL" id="KAJ4954334.1"/>
    </source>
</evidence>
<dbReference type="PANTHER" id="PTHR31595">
    <property type="entry name" value="LONG-CHAIN-ALCOHOL O-FATTY-ACYLTRANSFERASE 3-RELATED"/>
    <property type="match status" value="1"/>
</dbReference>